<dbReference type="AlphaFoldDB" id="A0A3N4LE52"/>
<dbReference type="Proteomes" id="UP000267821">
    <property type="component" value="Unassembled WGS sequence"/>
</dbReference>
<evidence type="ECO:0000313" key="3">
    <source>
        <dbReference type="Proteomes" id="UP000267821"/>
    </source>
</evidence>
<evidence type="ECO:0000256" key="1">
    <source>
        <dbReference type="SAM" id="MobiDB-lite"/>
    </source>
</evidence>
<feature type="region of interest" description="Disordered" evidence="1">
    <location>
        <begin position="1"/>
        <end position="43"/>
    </location>
</feature>
<evidence type="ECO:0000313" key="2">
    <source>
        <dbReference type="EMBL" id="RPB19759.1"/>
    </source>
</evidence>
<sequence length="249" mass="27153">MSGKKRGCASPEADPKNEPNRKVTRYQESYPIAGPSTPVPNTTRLQSARVPIPAQQLRPVLPKPRPAVTHAEENVRVNDDPPVTRMIDNQEPQTPQPHTELLPCTMTSQDTLVGGSGVTPHTLRADTSGSINLQGNSNFGSTTITHGVAFQQTMLATPSSADTVMRAQGTSLNLFSQISPYAFTPWGYCFSCDNLWRNHRESMIGLLRSPGVRSGDNEMDSTPVTCNIFSSYFAFQDHVARCHGWSLGG</sequence>
<name>A0A3N4LE52_9PEZI</name>
<accession>A0A3N4LE52</accession>
<keyword evidence="3" id="KW-1185">Reference proteome</keyword>
<dbReference type="InParanoid" id="A0A3N4LE52"/>
<protein>
    <submittedName>
        <fullName evidence="2">Uncharacterized protein</fullName>
    </submittedName>
</protein>
<proteinExistence type="predicted"/>
<organism evidence="2 3">
    <name type="scientific">Terfezia boudieri ATCC MYA-4762</name>
    <dbReference type="NCBI Taxonomy" id="1051890"/>
    <lineage>
        <taxon>Eukaryota</taxon>
        <taxon>Fungi</taxon>
        <taxon>Dikarya</taxon>
        <taxon>Ascomycota</taxon>
        <taxon>Pezizomycotina</taxon>
        <taxon>Pezizomycetes</taxon>
        <taxon>Pezizales</taxon>
        <taxon>Pezizaceae</taxon>
        <taxon>Terfezia</taxon>
    </lineage>
</organism>
<gene>
    <name evidence="2" type="ORF">L211DRAFT_842355</name>
</gene>
<dbReference type="OrthoDB" id="5341795at2759"/>
<reference evidence="2 3" key="1">
    <citation type="journal article" date="2018" name="Nat. Ecol. Evol.">
        <title>Pezizomycetes genomes reveal the molecular basis of ectomycorrhizal truffle lifestyle.</title>
        <authorList>
            <person name="Murat C."/>
            <person name="Payen T."/>
            <person name="Noel B."/>
            <person name="Kuo A."/>
            <person name="Morin E."/>
            <person name="Chen J."/>
            <person name="Kohler A."/>
            <person name="Krizsan K."/>
            <person name="Balestrini R."/>
            <person name="Da Silva C."/>
            <person name="Montanini B."/>
            <person name="Hainaut M."/>
            <person name="Levati E."/>
            <person name="Barry K.W."/>
            <person name="Belfiori B."/>
            <person name="Cichocki N."/>
            <person name="Clum A."/>
            <person name="Dockter R.B."/>
            <person name="Fauchery L."/>
            <person name="Guy J."/>
            <person name="Iotti M."/>
            <person name="Le Tacon F."/>
            <person name="Lindquist E.A."/>
            <person name="Lipzen A."/>
            <person name="Malagnac F."/>
            <person name="Mello A."/>
            <person name="Molinier V."/>
            <person name="Miyauchi S."/>
            <person name="Poulain J."/>
            <person name="Riccioni C."/>
            <person name="Rubini A."/>
            <person name="Sitrit Y."/>
            <person name="Splivallo R."/>
            <person name="Traeger S."/>
            <person name="Wang M."/>
            <person name="Zifcakova L."/>
            <person name="Wipf D."/>
            <person name="Zambonelli A."/>
            <person name="Paolocci F."/>
            <person name="Nowrousian M."/>
            <person name="Ottonello S."/>
            <person name="Baldrian P."/>
            <person name="Spatafora J.W."/>
            <person name="Henrissat B."/>
            <person name="Nagy L.G."/>
            <person name="Aury J.M."/>
            <person name="Wincker P."/>
            <person name="Grigoriev I.V."/>
            <person name="Bonfante P."/>
            <person name="Martin F.M."/>
        </authorList>
    </citation>
    <scope>NUCLEOTIDE SEQUENCE [LARGE SCALE GENOMIC DNA]</scope>
    <source>
        <strain evidence="2 3">ATCC MYA-4762</strain>
    </source>
</reference>
<dbReference type="EMBL" id="ML121584">
    <property type="protein sequence ID" value="RPB19759.1"/>
    <property type="molecule type" value="Genomic_DNA"/>
</dbReference>